<organism evidence="3 4">
    <name type="scientific">Zalerion maritima</name>
    <dbReference type="NCBI Taxonomy" id="339359"/>
    <lineage>
        <taxon>Eukaryota</taxon>
        <taxon>Fungi</taxon>
        <taxon>Dikarya</taxon>
        <taxon>Ascomycota</taxon>
        <taxon>Pezizomycotina</taxon>
        <taxon>Sordariomycetes</taxon>
        <taxon>Lulworthiomycetidae</taxon>
        <taxon>Lulworthiales</taxon>
        <taxon>Lulworthiaceae</taxon>
        <taxon>Zalerion</taxon>
    </lineage>
</organism>
<dbReference type="GO" id="GO:0008081">
    <property type="term" value="F:phosphoric diester hydrolase activity"/>
    <property type="evidence" value="ECO:0007669"/>
    <property type="project" value="InterPro"/>
</dbReference>
<comment type="caution">
    <text evidence="3">The sequence shown here is derived from an EMBL/GenBank/DDBJ whole genome shotgun (WGS) entry which is preliminary data.</text>
</comment>
<feature type="region of interest" description="Disordered" evidence="1">
    <location>
        <begin position="23"/>
        <end position="50"/>
    </location>
</feature>
<dbReference type="SUPFAM" id="SSF51695">
    <property type="entry name" value="PLC-like phosphodiesterases"/>
    <property type="match status" value="1"/>
</dbReference>
<proteinExistence type="predicted"/>
<name>A0AAD5RPV9_9PEZI</name>
<sequence length="407" mass="42742">MLPGSLLTGAIVALFSAGVSATPQFGGSGSQEQNQGEDGSGGNTFESSPSTSTYAATTIAYTATALAATSSSTDTSTACNNSPDLCDRAYNNITHMGAHDSSFLRDDSTDDSVAGNQFYNATYALEAGLRLLQAQVHVENGTLELCHTTCSLLDAGPLADWLALIRVWMDDNPNEVVSLVLVNSDDADVADIAAAFETAGLDSYGYTPATTEATGDWPTLRTMIEANTRLVSFIASITYDSTYPYLLPEFAYVFETAFEVLSLSGFNCTLDRPSSLTDDGYATAISSNYMPMLNHFAYKTLISSVMIPDVDDIETTNSDDTSTTGALGTHADGCTSEWGVKPVLVLVDFFDQGDVMAVADSLNGISNAVGRSTDFEDGGSTSGATGKFDVGTGVALVTFLAAALFMF</sequence>
<feature type="signal peptide" evidence="2">
    <location>
        <begin position="1"/>
        <end position="21"/>
    </location>
</feature>
<dbReference type="PANTHER" id="PTHR13593:SF80">
    <property type="entry name" value="PLC-LIKE PHOSPHODIESTERASE"/>
    <property type="match status" value="1"/>
</dbReference>
<dbReference type="InterPro" id="IPR017946">
    <property type="entry name" value="PLC-like_Pdiesterase_TIM-brl"/>
</dbReference>
<dbReference type="InterPro" id="IPR051057">
    <property type="entry name" value="PI-PLC_domain"/>
</dbReference>
<dbReference type="PANTHER" id="PTHR13593">
    <property type="match status" value="1"/>
</dbReference>
<protein>
    <submittedName>
        <fullName evidence="3">PI-PLC X domain-containing protein 1-like protein 1</fullName>
    </submittedName>
</protein>
<evidence type="ECO:0000313" key="4">
    <source>
        <dbReference type="Proteomes" id="UP001201980"/>
    </source>
</evidence>
<keyword evidence="4" id="KW-1185">Reference proteome</keyword>
<keyword evidence="2" id="KW-0732">Signal</keyword>
<dbReference type="Gene3D" id="3.20.20.190">
    <property type="entry name" value="Phosphatidylinositol (PI) phosphodiesterase"/>
    <property type="match status" value="1"/>
</dbReference>
<dbReference type="Pfam" id="PF26146">
    <property type="entry name" value="PI-PLC_X"/>
    <property type="match status" value="1"/>
</dbReference>
<dbReference type="EMBL" id="JAKWBI020000193">
    <property type="protein sequence ID" value="KAJ2899593.1"/>
    <property type="molecule type" value="Genomic_DNA"/>
</dbReference>
<dbReference type="AlphaFoldDB" id="A0AAD5RPV9"/>
<dbReference type="Proteomes" id="UP001201980">
    <property type="component" value="Unassembled WGS sequence"/>
</dbReference>
<feature type="chain" id="PRO_5042169151" evidence="2">
    <location>
        <begin position="22"/>
        <end position="407"/>
    </location>
</feature>
<accession>A0AAD5RPV9</accession>
<dbReference type="GO" id="GO:0006629">
    <property type="term" value="P:lipid metabolic process"/>
    <property type="evidence" value="ECO:0007669"/>
    <property type="project" value="InterPro"/>
</dbReference>
<evidence type="ECO:0000313" key="3">
    <source>
        <dbReference type="EMBL" id="KAJ2899593.1"/>
    </source>
</evidence>
<evidence type="ECO:0000256" key="2">
    <source>
        <dbReference type="SAM" id="SignalP"/>
    </source>
</evidence>
<gene>
    <name evidence="3" type="ORF">MKZ38_002967</name>
</gene>
<evidence type="ECO:0000256" key="1">
    <source>
        <dbReference type="SAM" id="MobiDB-lite"/>
    </source>
</evidence>
<reference evidence="3" key="1">
    <citation type="submission" date="2022-07" db="EMBL/GenBank/DDBJ databases">
        <title>Draft genome sequence of Zalerion maritima ATCC 34329, a (micro)plastics degrading marine fungus.</title>
        <authorList>
            <person name="Paco A."/>
            <person name="Goncalves M.F.M."/>
            <person name="Rocha-Santos T.A.P."/>
            <person name="Alves A."/>
        </authorList>
    </citation>
    <scope>NUCLEOTIDE SEQUENCE</scope>
    <source>
        <strain evidence="3">ATCC 34329</strain>
    </source>
</reference>